<reference evidence="4" key="2">
    <citation type="submission" date="2015-01" db="EMBL/GenBank/DDBJ databases">
        <title>Evolutionary Origins and Diversification of the Mycorrhizal Mutualists.</title>
        <authorList>
            <consortium name="DOE Joint Genome Institute"/>
            <consortium name="Mycorrhizal Genomics Consortium"/>
            <person name="Kohler A."/>
            <person name="Kuo A."/>
            <person name="Nagy L.G."/>
            <person name="Floudas D."/>
            <person name="Copeland A."/>
            <person name="Barry K.W."/>
            <person name="Cichocki N."/>
            <person name="Veneault-Fourrey C."/>
            <person name="LaButti K."/>
            <person name="Lindquist E.A."/>
            <person name="Lipzen A."/>
            <person name="Lundell T."/>
            <person name="Morin E."/>
            <person name="Murat C."/>
            <person name="Riley R."/>
            <person name="Ohm R."/>
            <person name="Sun H."/>
            <person name="Tunlid A."/>
            <person name="Henrissat B."/>
            <person name="Grigoriev I.V."/>
            <person name="Hibbett D.S."/>
            <person name="Martin F."/>
        </authorList>
    </citation>
    <scope>NUCLEOTIDE SEQUENCE [LARGE SCALE GENOMIC DNA]</scope>
    <source>
        <strain evidence="4">Marx 270</strain>
    </source>
</reference>
<evidence type="ECO:0000313" key="4">
    <source>
        <dbReference type="Proteomes" id="UP000054217"/>
    </source>
</evidence>
<keyword evidence="4" id="KW-1185">Reference proteome</keyword>
<keyword evidence="2" id="KW-0472">Membrane</keyword>
<reference evidence="3 4" key="1">
    <citation type="submission" date="2014-04" db="EMBL/GenBank/DDBJ databases">
        <authorList>
            <consortium name="DOE Joint Genome Institute"/>
            <person name="Kuo A."/>
            <person name="Kohler A."/>
            <person name="Costa M.D."/>
            <person name="Nagy L.G."/>
            <person name="Floudas D."/>
            <person name="Copeland A."/>
            <person name="Barry K.W."/>
            <person name="Cichocki N."/>
            <person name="Veneault-Fourrey C."/>
            <person name="LaButti K."/>
            <person name="Lindquist E.A."/>
            <person name="Lipzen A."/>
            <person name="Lundell T."/>
            <person name="Morin E."/>
            <person name="Murat C."/>
            <person name="Sun H."/>
            <person name="Tunlid A."/>
            <person name="Henrissat B."/>
            <person name="Grigoriev I.V."/>
            <person name="Hibbett D.S."/>
            <person name="Martin F."/>
            <person name="Nordberg H.P."/>
            <person name="Cantor M.N."/>
            <person name="Hua S.X."/>
        </authorList>
    </citation>
    <scope>NUCLEOTIDE SEQUENCE [LARGE SCALE GENOMIC DNA]</scope>
    <source>
        <strain evidence="3 4">Marx 270</strain>
    </source>
</reference>
<evidence type="ECO:0000313" key="3">
    <source>
        <dbReference type="EMBL" id="KIN92867.1"/>
    </source>
</evidence>
<protein>
    <submittedName>
        <fullName evidence="3">Uncharacterized protein</fullName>
    </submittedName>
</protein>
<dbReference type="Proteomes" id="UP000054217">
    <property type="component" value="Unassembled WGS sequence"/>
</dbReference>
<gene>
    <name evidence="3" type="ORF">M404DRAFT_1009319</name>
</gene>
<proteinExistence type="predicted"/>
<keyword evidence="2" id="KW-1133">Transmembrane helix</keyword>
<dbReference type="AlphaFoldDB" id="A0A0C3I6Q9"/>
<evidence type="ECO:0000256" key="2">
    <source>
        <dbReference type="SAM" id="Phobius"/>
    </source>
</evidence>
<feature type="region of interest" description="Disordered" evidence="1">
    <location>
        <begin position="1"/>
        <end position="32"/>
    </location>
</feature>
<organism evidence="3 4">
    <name type="scientific">Pisolithus tinctorius Marx 270</name>
    <dbReference type="NCBI Taxonomy" id="870435"/>
    <lineage>
        <taxon>Eukaryota</taxon>
        <taxon>Fungi</taxon>
        <taxon>Dikarya</taxon>
        <taxon>Basidiomycota</taxon>
        <taxon>Agaricomycotina</taxon>
        <taxon>Agaricomycetes</taxon>
        <taxon>Agaricomycetidae</taxon>
        <taxon>Boletales</taxon>
        <taxon>Sclerodermatineae</taxon>
        <taxon>Pisolithaceae</taxon>
        <taxon>Pisolithus</taxon>
    </lineage>
</organism>
<dbReference type="InParanoid" id="A0A0C3I6Q9"/>
<dbReference type="EMBL" id="KN832325">
    <property type="protein sequence ID" value="KIN92867.1"/>
    <property type="molecule type" value="Genomic_DNA"/>
</dbReference>
<feature type="transmembrane region" description="Helical" evidence="2">
    <location>
        <begin position="87"/>
        <end position="107"/>
    </location>
</feature>
<keyword evidence="2" id="KW-0812">Transmembrane</keyword>
<sequence>MHGSSPSETSELEFAFPSTDTSAHGVADETEPRWSDELVDGEWTKVGSSSQFFFFFFVFFFFPALCPHEEDKDDGNRLSFGHRSRTGLLMSGLFIFFCMLFTLSLAVRNDPNI</sequence>
<accession>A0A0C3I6Q9</accession>
<evidence type="ECO:0000256" key="1">
    <source>
        <dbReference type="SAM" id="MobiDB-lite"/>
    </source>
</evidence>
<dbReference type="HOGENOM" id="CLU_2134576_0_0_1"/>
<name>A0A0C3I6Q9_PISTI</name>
<feature type="transmembrane region" description="Helical" evidence="2">
    <location>
        <begin position="48"/>
        <end position="66"/>
    </location>
</feature>